<keyword evidence="4 6" id="KW-1133">Transmembrane helix</keyword>
<feature type="transmembrane region" description="Helical" evidence="6">
    <location>
        <begin position="153"/>
        <end position="172"/>
    </location>
</feature>
<dbReference type="RefSeq" id="WP_121899558.1">
    <property type="nucleotide sequence ID" value="NZ_RCNT01000013.1"/>
</dbReference>
<sequence>MTPLPASDRRQNALGSLWMVASMLAFSVEDVFLKLAGASLPVSHVMVAFGTLGMLVFALLGLCRGQSLAPPGFMHPSMILRFWFEVFGRLFFTLSLVLTALSSTVAILQATPLVVVAGAAFVFGERVSRLRWLAILIGLVGVMLILRPSAEEFSAMSFLAVLGMLGLALRDLATRAAPRAIPNAVLGFYSFASVVVAGLIYSVWEVEPPGLPEIIHLPVLAGAALAGAAGYIALTAAMRTGDVSAVTPFRYTRLICGAIVGVALFGETADAVDVLGAALIIAAGLFILLSTQRAPGVSMLAGQHDLETGAKKP</sequence>
<dbReference type="Proteomes" id="UP000281343">
    <property type="component" value="Unassembled WGS sequence"/>
</dbReference>
<protein>
    <submittedName>
        <fullName evidence="8">DMT family transporter</fullName>
    </submittedName>
</protein>
<comment type="similarity">
    <text evidence="2">Belongs to the drug/metabolite transporter (DMT) superfamily. 10 TMS drug/metabolite exporter (DME) (TC 2.A.7.3) family.</text>
</comment>
<dbReference type="OrthoDB" id="7165334at2"/>
<dbReference type="InterPro" id="IPR000620">
    <property type="entry name" value="EamA_dom"/>
</dbReference>
<evidence type="ECO:0000313" key="9">
    <source>
        <dbReference type="Proteomes" id="UP000281343"/>
    </source>
</evidence>
<feature type="transmembrane region" description="Helical" evidence="6">
    <location>
        <begin position="82"/>
        <end position="100"/>
    </location>
</feature>
<dbReference type="Pfam" id="PF00892">
    <property type="entry name" value="EamA"/>
    <property type="match status" value="2"/>
</dbReference>
<name>A0A3L9Y0F2_9RHOB</name>
<feature type="transmembrane region" description="Helical" evidence="6">
    <location>
        <begin position="106"/>
        <end position="123"/>
    </location>
</feature>
<proteinExistence type="inferred from homology"/>
<evidence type="ECO:0000256" key="6">
    <source>
        <dbReference type="SAM" id="Phobius"/>
    </source>
</evidence>
<feature type="transmembrane region" description="Helical" evidence="6">
    <location>
        <begin position="40"/>
        <end position="62"/>
    </location>
</feature>
<dbReference type="GO" id="GO:0016020">
    <property type="term" value="C:membrane"/>
    <property type="evidence" value="ECO:0007669"/>
    <property type="project" value="UniProtKB-SubCell"/>
</dbReference>
<dbReference type="InterPro" id="IPR037185">
    <property type="entry name" value="EmrE-like"/>
</dbReference>
<feature type="transmembrane region" description="Helical" evidence="6">
    <location>
        <begin position="271"/>
        <end position="289"/>
    </location>
</feature>
<reference evidence="8 9" key="1">
    <citation type="submission" date="2018-10" db="EMBL/GenBank/DDBJ databases">
        <authorList>
            <person name="Jung H.S."/>
            <person name="Jeon C.O."/>
        </authorList>
    </citation>
    <scope>NUCLEOTIDE SEQUENCE [LARGE SCALE GENOMIC DNA]</scope>
    <source>
        <strain evidence="8 9">MA-7-27</strain>
    </source>
</reference>
<comment type="caution">
    <text evidence="8">The sequence shown here is derived from an EMBL/GenBank/DDBJ whole genome shotgun (WGS) entry which is preliminary data.</text>
</comment>
<dbReference type="EMBL" id="RCNT01000013">
    <property type="protein sequence ID" value="RMA40688.1"/>
    <property type="molecule type" value="Genomic_DNA"/>
</dbReference>
<feature type="domain" description="EamA" evidence="7">
    <location>
        <begin position="14"/>
        <end position="146"/>
    </location>
</feature>
<feature type="transmembrane region" description="Helical" evidence="6">
    <location>
        <begin position="249"/>
        <end position="265"/>
    </location>
</feature>
<accession>A0A3L9Y0F2</accession>
<keyword evidence="3 6" id="KW-0812">Transmembrane</keyword>
<evidence type="ECO:0000256" key="4">
    <source>
        <dbReference type="ARBA" id="ARBA00022989"/>
    </source>
</evidence>
<dbReference type="PANTHER" id="PTHR22911">
    <property type="entry name" value="ACYL-MALONYL CONDENSING ENZYME-RELATED"/>
    <property type="match status" value="1"/>
</dbReference>
<comment type="subcellular location">
    <subcellularLocation>
        <location evidence="1">Membrane</location>
        <topology evidence="1">Multi-pass membrane protein</topology>
    </subcellularLocation>
</comment>
<feature type="domain" description="EamA" evidence="7">
    <location>
        <begin position="158"/>
        <end position="288"/>
    </location>
</feature>
<organism evidence="8 9">
    <name type="scientific">Rhodophyticola porphyridii</name>
    <dbReference type="NCBI Taxonomy" id="1852017"/>
    <lineage>
        <taxon>Bacteria</taxon>
        <taxon>Pseudomonadati</taxon>
        <taxon>Pseudomonadota</taxon>
        <taxon>Alphaproteobacteria</taxon>
        <taxon>Rhodobacterales</taxon>
        <taxon>Roseobacteraceae</taxon>
        <taxon>Rhodophyticola</taxon>
    </lineage>
</organism>
<dbReference type="Gene3D" id="1.10.3730.20">
    <property type="match status" value="1"/>
</dbReference>
<evidence type="ECO:0000259" key="7">
    <source>
        <dbReference type="Pfam" id="PF00892"/>
    </source>
</evidence>
<evidence type="ECO:0000256" key="5">
    <source>
        <dbReference type="ARBA" id="ARBA00023136"/>
    </source>
</evidence>
<gene>
    <name evidence="8" type="ORF">D9R08_18225</name>
</gene>
<evidence type="ECO:0000256" key="1">
    <source>
        <dbReference type="ARBA" id="ARBA00004141"/>
    </source>
</evidence>
<feature type="transmembrane region" description="Helical" evidence="6">
    <location>
        <begin position="130"/>
        <end position="147"/>
    </location>
</feature>
<keyword evidence="5 6" id="KW-0472">Membrane</keyword>
<feature type="transmembrane region" description="Helical" evidence="6">
    <location>
        <begin position="184"/>
        <end position="204"/>
    </location>
</feature>
<dbReference type="AlphaFoldDB" id="A0A3L9Y0F2"/>
<keyword evidence="9" id="KW-1185">Reference proteome</keyword>
<evidence type="ECO:0000313" key="8">
    <source>
        <dbReference type="EMBL" id="RMA40688.1"/>
    </source>
</evidence>
<evidence type="ECO:0000256" key="2">
    <source>
        <dbReference type="ARBA" id="ARBA00009853"/>
    </source>
</evidence>
<feature type="transmembrane region" description="Helical" evidence="6">
    <location>
        <begin position="216"/>
        <end position="237"/>
    </location>
</feature>
<dbReference type="SUPFAM" id="SSF103481">
    <property type="entry name" value="Multidrug resistance efflux transporter EmrE"/>
    <property type="match status" value="2"/>
</dbReference>
<dbReference type="PANTHER" id="PTHR22911:SF6">
    <property type="entry name" value="SOLUTE CARRIER FAMILY 35 MEMBER G1"/>
    <property type="match status" value="1"/>
</dbReference>
<evidence type="ECO:0000256" key="3">
    <source>
        <dbReference type="ARBA" id="ARBA00022692"/>
    </source>
</evidence>